<dbReference type="AlphaFoldDB" id="A0A1G2EWJ4"/>
<dbReference type="EMBL" id="MHMQ01000026">
    <property type="protein sequence ID" value="OGZ30087.1"/>
    <property type="molecule type" value="Genomic_DNA"/>
</dbReference>
<dbReference type="InterPro" id="IPR036291">
    <property type="entry name" value="NAD(P)-bd_dom_sf"/>
</dbReference>
<gene>
    <name evidence="2" type="ORF">A2931_04240</name>
</gene>
<dbReference type="SUPFAM" id="SSF51735">
    <property type="entry name" value="NAD(P)-binding Rossmann-fold domains"/>
    <property type="match status" value="1"/>
</dbReference>
<evidence type="ECO:0000259" key="1">
    <source>
        <dbReference type="Pfam" id="PF16363"/>
    </source>
</evidence>
<feature type="domain" description="NAD(P)-binding" evidence="1">
    <location>
        <begin position="7"/>
        <end position="312"/>
    </location>
</feature>
<sequence length="344" mass="39143">MKPKIVLLTGAAGFIGSNLLQYLFDKYPDYRFLVLDALTYAGNHKNIPDYIRNSNRFEFWYGDVTNPNIVNELMLRPHLVVHLAAETHVARSIFDNSKFFHTDVIGTQMMMNALMKHKQVERFIHISSSEVYGTSLTEPMSEDHPLNPMSPYAGAKAGADRLVYSYWSHADLPAVILRPFNNYGSRQHLEKMTPRFITSALKNESLTIHGEGGAKRDWVYVGDTCEAIDKTLHLEDFSKIKNQVINVGTGKSTGVLDVAKIILKELNKPDDTLRHIGDRPGQVSCHIASTEKAKNLIGWEAKTTLQDGLKKTVDWYRNNESWWKELEWMKHVSIRTADGKTELH</sequence>
<evidence type="ECO:0000313" key="2">
    <source>
        <dbReference type="EMBL" id="OGZ30087.1"/>
    </source>
</evidence>
<proteinExistence type="predicted"/>
<protein>
    <submittedName>
        <fullName evidence="2">Epimerase</fullName>
    </submittedName>
</protein>
<dbReference type="Pfam" id="PF16363">
    <property type="entry name" value="GDP_Man_Dehyd"/>
    <property type="match status" value="1"/>
</dbReference>
<dbReference type="Gene3D" id="3.90.25.10">
    <property type="entry name" value="UDP-galactose 4-epimerase, domain 1"/>
    <property type="match status" value="1"/>
</dbReference>
<accession>A0A1G2EWJ4</accession>
<dbReference type="Gene3D" id="3.40.50.720">
    <property type="entry name" value="NAD(P)-binding Rossmann-like Domain"/>
    <property type="match status" value="1"/>
</dbReference>
<comment type="caution">
    <text evidence="2">The sequence shown here is derived from an EMBL/GenBank/DDBJ whole genome shotgun (WGS) entry which is preliminary data.</text>
</comment>
<reference evidence="2 3" key="1">
    <citation type="journal article" date="2016" name="Nat. Commun.">
        <title>Thousands of microbial genomes shed light on interconnected biogeochemical processes in an aquifer system.</title>
        <authorList>
            <person name="Anantharaman K."/>
            <person name="Brown C.T."/>
            <person name="Hug L.A."/>
            <person name="Sharon I."/>
            <person name="Castelle C.J."/>
            <person name="Probst A.J."/>
            <person name="Thomas B.C."/>
            <person name="Singh A."/>
            <person name="Wilkins M.J."/>
            <person name="Karaoz U."/>
            <person name="Brodie E.L."/>
            <person name="Williams K.H."/>
            <person name="Hubbard S.S."/>
            <person name="Banfield J.F."/>
        </authorList>
    </citation>
    <scope>NUCLEOTIDE SEQUENCE [LARGE SCALE GENOMIC DNA]</scope>
</reference>
<organism evidence="2 3">
    <name type="scientific">Candidatus Niyogibacteria bacterium RIFCSPLOWO2_01_FULL_45_48</name>
    <dbReference type="NCBI Taxonomy" id="1801724"/>
    <lineage>
        <taxon>Bacteria</taxon>
        <taxon>Candidatus Niyogiibacteriota</taxon>
    </lineage>
</organism>
<dbReference type="PANTHER" id="PTHR43000">
    <property type="entry name" value="DTDP-D-GLUCOSE 4,6-DEHYDRATASE-RELATED"/>
    <property type="match status" value="1"/>
</dbReference>
<evidence type="ECO:0000313" key="3">
    <source>
        <dbReference type="Proteomes" id="UP000177486"/>
    </source>
</evidence>
<name>A0A1G2EWJ4_9BACT</name>
<dbReference type="Proteomes" id="UP000177486">
    <property type="component" value="Unassembled WGS sequence"/>
</dbReference>
<dbReference type="InterPro" id="IPR016040">
    <property type="entry name" value="NAD(P)-bd_dom"/>
</dbReference>